<dbReference type="Gene3D" id="3.40.50.300">
    <property type="entry name" value="P-loop containing nucleotide triphosphate hydrolases"/>
    <property type="match status" value="1"/>
</dbReference>
<dbReference type="EMBL" id="MDJY01000006">
    <property type="protein sequence ID" value="OUE28856.1"/>
    <property type="molecule type" value="Genomic_DNA"/>
</dbReference>
<evidence type="ECO:0000313" key="2">
    <source>
        <dbReference type="EMBL" id="OUE28856.1"/>
    </source>
</evidence>
<dbReference type="InterPro" id="IPR027417">
    <property type="entry name" value="P-loop_NTPase"/>
</dbReference>
<protein>
    <recommendedName>
        <fullName evidence="4">MinD-like ATPase involved in chromosome partitioning or flagellar assembly</fullName>
    </recommendedName>
</protein>
<reference evidence="2 3" key="1">
    <citation type="submission" date="2016-08" db="EMBL/GenBank/DDBJ databases">
        <title>Genome sequence of Clavibacter michiganensis spp strain CFBP8017.</title>
        <authorList>
            <person name="Thapa S.P."/>
            <person name="Coaker G."/>
            <person name="Jacques M.-A."/>
        </authorList>
    </citation>
    <scope>NUCLEOTIDE SEQUENCE [LARGE SCALE GENOMIC DNA]</scope>
    <source>
        <strain evidence="2">CFBP8017</strain>
    </source>
</reference>
<name>A0A251YX84_9MICO</name>
<feature type="signal peptide" evidence="1">
    <location>
        <begin position="1"/>
        <end position="22"/>
    </location>
</feature>
<evidence type="ECO:0008006" key="4">
    <source>
        <dbReference type="Google" id="ProtNLM"/>
    </source>
</evidence>
<proteinExistence type="predicted"/>
<dbReference type="AlphaFoldDB" id="A0A251YX84"/>
<keyword evidence="1" id="KW-0732">Signal</keyword>
<dbReference type="SUPFAM" id="SSF52540">
    <property type="entry name" value="P-loop containing nucleoside triphosphate hydrolases"/>
    <property type="match status" value="1"/>
</dbReference>
<sequence>MHRTMTAARTAAHVLLASPASAYREAQEADIAVRAPLPVSRRVGFVQLAGGSGASAAAAAVAATFAARRSGVSLAVNASGGSAHILSRLPPDAADMRERVETLPGTLRDAVHGLAFPLPRLAGLDLQRDDRPTTAVDASGWFDEVNPVSRFFDLVITDWGVRPVAGDLAMTAVASHVLCLVCRAERHALEEVIAVVPALRSEPDHPRIVVVSVDVGARGRHDARDAIAREVGVPLVGLPYDPAWSTSVPTPSRRLALASRRAVLRLASTVVTEAASSLPSRVDPAGAVPTEVVR</sequence>
<accession>A0A251YX84</accession>
<organism evidence="2 3">
    <name type="scientific">Clavibacter michiganensis</name>
    <dbReference type="NCBI Taxonomy" id="28447"/>
    <lineage>
        <taxon>Bacteria</taxon>
        <taxon>Bacillati</taxon>
        <taxon>Actinomycetota</taxon>
        <taxon>Actinomycetes</taxon>
        <taxon>Micrococcales</taxon>
        <taxon>Microbacteriaceae</taxon>
        <taxon>Clavibacter</taxon>
    </lineage>
</organism>
<gene>
    <name evidence="2" type="ORF">BFL36_01175</name>
</gene>
<feature type="chain" id="PRO_5012197162" description="MinD-like ATPase involved in chromosome partitioning or flagellar assembly" evidence="1">
    <location>
        <begin position="23"/>
        <end position="294"/>
    </location>
</feature>
<dbReference type="Proteomes" id="UP000195011">
    <property type="component" value="Unassembled WGS sequence"/>
</dbReference>
<evidence type="ECO:0000313" key="3">
    <source>
        <dbReference type="Proteomes" id="UP000195011"/>
    </source>
</evidence>
<comment type="caution">
    <text evidence="2">The sequence shown here is derived from an EMBL/GenBank/DDBJ whole genome shotgun (WGS) entry which is preliminary data.</text>
</comment>
<evidence type="ECO:0000256" key="1">
    <source>
        <dbReference type="SAM" id="SignalP"/>
    </source>
</evidence>